<feature type="domain" description="Methyltransferase" evidence="1">
    <location>
        <begin position="109"/>
        <end position="176"/>
    </location>
</feature>
<name>K9HPQ4_9PROT</name>
<dbReference type="Pfam" id="PF13649">
    <property type="entry name" value="Methyltransf_25"/>
    <property type="match status" value="1"/>
</dbReference>
<dbReference type="Gene3D" id="3.40.50.150">
    <property type="entry name" value="Vaccinia Virus protein VP39"/>
    <property type="match status" value="1"/>
</dbReference>
<evidence type="ECO:0000313" key="3">
    <source>
        <dbReference type="Proteomes" id="UP000009881"/>
    </source>
</evidence>
<organism evidence="2 3">
    <name type="scientific">Caenispirillum salinarum AK4</name>
    <dbReference type="NCBI Taxonomy" id="1238182"/>
    <lineage>
        <taxon>Bacteria</taxon>
        <taxon>Pseudomonadati</taxon>
        <taxon>Pseudomonadota</taxon>
        <taxon>Alphaproteobacteria</taxon>
        <taxon>Rhodospirillales</taxon>
        <taxon>Novispirillaceae</taxon>
        <taxon>Caenispirillum</taxon>
    </lineage>
</organism>
<accession>K9HPQ4</accession>
<gene>
    <name evidence="2" type="ORF">C882_4425</name>
</gene>
<comment type="caution">
    <text evidence="2">The sequence shown here is derived from an EMBL/GenBank/DDBJ whole genome shotgun (WGS) entry which is preliminary data.</text>
</comment>
<sequence length="264" mass="30122">MPEPDAPRPAEPARDPDLCGDGARTPFAKAVGELVFPGMTDSRRELYLRIAATYDWTFGLHGRTARAALWHSRRGQHLRFVQLARLFEPDVVRRGRLWRRPRGAVTINDLGCGYGPLFEWLDRRRWLAPEARYIGYDLSERMIESARRTVSDPRAAFYMAGEATEEADYSFASGTFGMKLDVPDPDWELHCGDVLKGLWAQSRRGLAFNMLNIHGRHTRPDDGGLYYADPDHWAAFAERKLGAARVSLLARYSSHDFTVLAWRR</sequence>
<proteinExistence type="predicted"/>
<dbReference type="AlphaFoldDB" id="K9HPQ4"/>
<dbReference type="EMBL" id="ANHY01000008">
    <property type="protein sequence ID" value="EKV30466.1"/>
    <property type="molecule type" value="Genomic_DNA"/>
</dbReference>
<evidence type="ECO:0000259" key="1">
    <source>
        <dbReference type="Pfam" id="PF13649"/>
    </source>
</evidence>
<evidence type="ECO:0000313" key="2">
    <source>
        <dbReference type="EMBL" id="EKV30466.1"/>
    </source>
</evidence>
<keyword evidence="3" id="KW-1185">Reference proteome</keyword>
<dbReference type="InterPro" id="IPR029063">
    <property type="entry name" value="SAM-dependent_MTases_sf"/>
</dbReference>
<dbReference type="RefSeq" id="WP_009540533.1">
    <property type="nucleotide sequence ID" value="NZ_ANHY01000008.1"/>
</dbReference>
<dbReference type="Proteomes" id="UP000009881">
    <property type="component" value="Unassembled WGS sequence"/>
</dbReference>
<dbReference type="eggNOG" id="COG0220">
    <property type="taxonomic scope" value="Bacteria"/>
</dbReference>
<dbReference type="STRING" id="1238182.C882_4425"/>
<dbReference type="InterPro" id="IPR041698">
    <property type="entry name" value="Methyltransf_25"/>
</dbReference>
<dbReference type="OrthoDB" id="9800454at2"/>
<protein>
    <recommendedName>
        <fullName evidence="1">Methyltransferase domain-containing protein</fullName>
    </recommendedName>
</protein>
<dbReference type="SUPFAM" id="SSF53335">
    <property type="entry name" value="S-adenosyl-L-methionine-dependent methyltransferases"/>
    <property type="match status" value="1"/>
</dbReference>
<reference evidence="2 3" key="1">
    <citation type="journal article" date="2013" name="Genome Announc.">
        <title>Draft Genome Sequence of an Alphaproteobacterium, Caenispirillum salinarum AK4(T), Isolated from a Solar Saltern.</title>
        <authorList>
            <person name="Khatri I."/>
            <person name="Singh A."/>
            <person name="Korpole S."/>
            <person name="Pinnaka A.K."/>
            <person name="Subramanian S."/>
        </authorList>
    </citation>
    <scope>NUCLEOTIDE SEQUENCE [LARGE SCALE GENOMIC DNA]</scope>
    <source>
        <strain evidence="2 3">AK4</strain>
    </source>
</reference>